<sequence>MLIALWAQDEKGLIGNHGTLPWHLPNDLKFFKEQTLNHAIVMGRKTFEGMGRKTLPKRTSIVLTSDTSYQAPENVRVMHSRQELLDYVTTTDDPVFLIGGAGVFASLLSECTALYRTVIEASFEGDVYFPEEQIDWNEWTCTKIIPGVVDEANLYPHRFEFYHRN</sequence>
<dbReference type="Gene3D" id="3.40.430.10">
    <property type="entry name" value="Dihydrofolate Reductase, subunit A"/>
    <property type="match status" value="1"/>
</dbReference>
<comment type="pathway">
    <text evidence="1 7">Cofactor biosynthesis; tetrahydrofolate biosynthesis; 5,6,7,8-tetrahydrofolate from 7,8-dihydrofolate: step 1/1.</text>
</comment>
<evidence type="ECO:0000256" key="1">
    <source>
        <dbReference type="ARBA" id="ARBA00004903"/>
    </source>
</evidence>
<evidence type="ECO:0000256" key="2">
    <source>
        <dbReference type="ARBA" id="ARBA00009539"/>
    </source>
</evidence>
<proteinExistence type="inferred from homology"/>
<dbReference type="EMBL" id="JBHUMO010000043">
    <property type="protein sequence ID" value="MFD2729113.1"/>
    <property type="molecule type" value="Genomic_DNA"/>
</dbReference>
<name>A0ABW5TKA6_9ENTE</name>
<comment type="caution">
    <text evidence="10">The sequence shown here is derived from an EMBL/GenBank/DDBJ whole genome shotgun (WGS) entry which is preliminary data.</text>
</comment>
<accession>A0ABW5TKA6</accession>
<keyword evidence="11" id="KW-1185">Reference proteome</keyword>
<dbReference type="InterPro" id="IPR012259">
    <property type="entry name" value="DHFR"/>
</dbReference>
<evidence type="ECO:0000256" key="4">
    <source>
        <dbReference type="ARBA" id="ARBA00022563"/>
    </source>
</evidence>
<dbReference type="PROSITE" id="PS00075">
    <property type="entry name" value="DHFR_1"/>
    <property type="match status" value="1"/>
</dbReference>
<dbReference type="PROSITE" id="PS51330">
    <property type="entry name" value="DHFR_2"/>
    <property type="match status" value="1"/>
</dbReference>
<dbReference type="EC" id="1.5.1.3" evidence="3 7"/>
<evidence type="ECO:0000256" key="7">
    <source>
        <dbReference type="PIRNR" id="PIRNR000194"/>
    </source>
</evidence>
<dbReference type="RefSeq" id="WP_379981164.1">
    <property type="nucleotide sequence ID" value="NZ_JBHUMO010000043.1"/>
</dbReference>
<comment type="similarity">
    <text evidence="2 7 8">Belongs to the dihydrofolate reductase family.</text>
</comment>
<evidence type="ECO:0000256" key="8">
    <source>
        <dbReference type="RuleBase" id="RU004474"/>
    </source>
</evidence>
<evidence type="ECO:0000313" key="11">
    <source>
        <dbReference type="Proteomes" id="UP001597427"/>
    </source>
</evidence>
<dbReference type="PRINTS" id="PR00070">
    <property type="entry name" value="DHFR"/>
</dbReference>
<dbReference type="SUPFAM" id="SSF53597">
    <property type="entry name" value="Dihydrofolate reductase-like"/>
    <property type="match status" value="1"/>
</dbReference>
<gene>
    <name evidence="10" type="ORF">ACFSR0_06725</name>
</gene>
<dbReference type="CDD" id="cd00209">
    <property type="entry name" value="DHFR"/>
    <property type="match status" value="1"/>
</dbReference>
<evidence type="ECO:0000313" key="10">
    <source>
        <dbReference type="EMBL" id="MFD2729113.1"/>
    </source>
</evidence>
<feature type="domain" description="DHFR" evidence="9">
    <location>
        <begin position="1"/>
        <end position="164"/>
    </location>
</feature>
<evidence type="ECO:0000259" key="9">
    <source>
        <dbReference type="PROSITE" id="PS51330"/>
    </source>
</evidence>
<evidence type="ECO:0000256" key="3">
    <source>
        <dbReference type="ARBA" id="ARBA00012856"/>
    </source>
</evidence>
<keyword evidence="5 7" id="KW-0521">NADP</keyword>
<protein>
    <recommendedName>
        <fullName evidence="3 7">Dihydrofolate reductase</fullName>
        <ecNumber evidence="3 7">1.5.1.3</ecNumber>
    </recommendedName>
</protein>
<comment type="catalytic activity">
    <reaction evidence="7">
        <text>(6S)-5,6,7,8-tetrahydrofolate + NADP(+) = 7,8-dihydrofolate + NADPH + H(+)</text>
        <dbReference type="Rhea" id="RHEA:15009"/>
        <dbReference type="ChEBI" id="CHEBI:15378"/>
        <dbReference type="ChEBI" id="CHEBI:57451"/>
        <dbReference type="ChEBI" id="CHEBI:57453"/>
        <dbReference type="ChEBI" id="CHEBI:57783"/>
        <dbReference type="ChEBI" id="CHEBI:58349"/>
        <dbReference type="EC" id="1.5.1.3"/>
    </reaction>
</comment>
<evidence type="ECO:0000256" key="6">
    <source>
        <dbReference type="ARBA" id="ARBA00023002"/>
    </source>
</evidence>
<reference evidence="11" key="1">
    <citation type="journal article" date="2019" name="Int. J. Syst. Evol. Microbiol.">
        <title>The Global Catalogue of Microorganisms (GCM) 10K type strain sequencing project: providing services to taxonomists for standard genome sequencing and annotation.</title>
        <authorList>
            <consortium name="The Broad Institute Genomics Platform"/>
            <consortium name="The Broad Institute Genome Sequencing Center for Infectious Disease"/>
            <person name="Wu L."/>
            <person name="Ma J."/>
        </authorList>
    </citation>
    <scope>NUCLEOTIDE SEQUENCE [LARGE SCALE GENOMIC DNA]</scope>
    <source>
        <strain evidence="11">TISTR 932</strain>
    </source>
</reference>
<organism evidence="10 11">
    <name type="scientific">Enterococcus camelliae</name>
    <dbReference type="NCBI Taxonomy" id="453959"/>
    <lineage>
        <taxon>Bacteria</taxon>
        <taxon>Bacillati</taxon>
        <taxon>Bacillota</taxon>
        <taxon>Bacilli</taxon>
        <taxon>Lactobacillales</taxon>
        <taxon>Enterococcaceae</taxon>
        <taxon>Enterococcus</taxon>
    </lineage>
</organism>
<dbReference type="Proteomes" id="UP001597427">
    <property type="component" value="Unassembled WGS sequence"/>
</dbReference>
<dbReference type="InterPro" id="IPR024072">
    <property type="entry name" value="DHFR-like_dom_sf"/>
</dbReference>
<keyword evidence="6 7" id="KW-0560">Oxidoreductase</keyword>
<dbReference type="InterPro" id="IPR001796">
    <property type="entry name" value="DHFR_dom"/>
</dbReference>
<dbReference type="PANTHER" id="PTHR48069">
    <property type="entry name" value="DIHYDROFOLATE REDUCTASE"/>
    <property type="match status" value="1"/>
</dbReference>
<dbReference type="InterPro" id="IPR017925">
    <property type="entry name" value="DHFR_CS"/>
</dbReference>
<dbReference type="PANTHER" id="PTHR48069:SF3">
    <property type="entry name" value="DIHYDROFOLATE REDUCTASE"/>
    <property type="match status" value="1"/>
</dbReference>
<dbReference type="GO" id="GO:0004146">
    <property type="term" value="F:dihydrofolate reductase activity"/>
    <property type="evidence" value="ECO:0007669"/>
    <property type="project" value="UniProtKB-EC"/>
</dbReference>
<evidence type="ECO:0000256" key="5">
    <source>
        <dbReference type="ARBA" id="ARBA00022857"/>
    </source>
</evidence>
<keyword evidence="4 7" id="KW-0554">One-carbon metabolism</keyword>
<dbReference type="PIRSF" id="PIRSF000194">
    <property type="entry name" value="DHFR"/>
    <property type="match status" value="1"/>
</dbReference>
<dbReference type="Pfam" id="PF00186">
    <property type="entry name" value="DHFR_1"/>
    <property type="match status" value="1"/>
</dbReference>
<comment type="function">
    <text evidence="7">Key enzyme in folate metabolism. Catalyzes an essential reaction for de novo glycine and purine synthesis, and for DNA precursor synthesis.</text>
</comment>